<keyword evidence="4 8" id="KW-0812">Transmembrane</keyword>
<evidence type="ECO:0000256" key="7">
    <source>
        <dbReference type="ARBA" id="ARBA00023237"/>
    </source>
</evidence>
<organism evidence="13 14">
    <name type="scientific">Shewanella corallii</name>
    <dbReference type="NCBI Taxonomy" id="560080"/>
    <lineage>
        <taxon>Bacteria</taxon>
        <taxon>Pseudomonadati</taxon>
        <taxon>Pseudomonadota</taxon>
        <taxon>Gammaproteobacteria</taxon>
        <taxon>Alteromonadales</taxon>
        <taxon>Shewanellaceae</taxon>
        <taxon>Shewanella</taxon>
    </lineage>
</organism>
<keyword evidence="14" id="KW-1185">Reference proteome</keyword>
<dbReference type="InterPro" id="IPR037066">
    <property type="entry name" value="Plug_dom_sf"/>
</dbReference>
<evidence type="ECO:0000259" key="11">
    <source>
        <dbReference type="Pfam" id="PF00593"/>
    </source>
</evidence>
<evidence type="ECO:0000313" key="14">
    <source>
        <dbReference type="Proteomes" id="UP001202831"/>
    </source>
</evidence>
<feature type="chain" id="PRO_5046195306" evidence="10">
    <location>
        <begin position="32"/>
        <end position="964"/>
    </location>
</feature>
<evidence type="ECO:0000256" key="10">
    <source>
        <dbReference type="SAM" id="SignalP"/>
    </source>
</evidence>
<sequence>MLKSKFITNSVRFALVSGAAAAAFTAPIATAEENESVERIEVTGSRIKRTDLETAQPITTITSEQMAVQGIQDVGQFLQNSAVMSGSPVMTTTNNGGNGGTFVELRGLGTSRTLVLVNGRRPVSVDFQTIPSSMIDRIEVLKDGASATYGADAVAGVVNIITRKDFEGLEFTAQTKNSFDVTENKQNSFSLVGGAAFDKGHMVVGVDYVKQDEVYQGDTDIDFLNNPWVIFGAAAEESFWKNGLIGTGPDANAYFLGSGSPPCGQFYFQHGPNLTNDKCAAGLASKDDFRAYTNADSYNYAPVNYLQTPYEKLNFFVEGSFELNDHVTMYSETRLNHRTSRQELAAVPYDTKFNPGYKGFYGKTNEDGTPVLDDDGNQVMVPFTGVSKDNYYNPFGEDVLRSRRRMLEGGRSFEQDVTRFQQVIGFEGDINDNFYYDVNYNYGHSSTASTDFGQYFGPNLANALGPSFKDADGKIVCGTPEAPIADCVSMNVFGGPGSVTQEMLDYVSAPLIDSTTYTLQTFTAFVGGDMFELPAGVVSGGFGYEYRKEELDTVLDSGKYNEAVTGNKGKGVSGEFEVNSVFAEFVIPVLEGLPGAERVDLKAGVRYDDFSVFDSATTYQLGLEWSIFDGLLARSTYGTVYRAPGISSLFSPPSDSFPSATDPCSSGTWADATDATKANCIAAGVPNGGSNNTDSQQLAKVGGNPDLQPEEGDTFTVGIAYSPEFVEGLGITVDYWSIEIDDVISSIAAKDSLNGCYVGGVQELCNNVVRQNGEIVYVKAQSVNLSRMTAKGIDTEVNYAFEALAGDFNLNLSWTHFLERENQEYNSDTLAFEMDDVNGRFSDDNTYASDKLNFTASYMWEDLTVSYAANYISGTEYDDLTYWGTTPNDPDDPSKGNHQYGVDSFLYHDISASYGFDWGTKISVGITNLTDEEPPYIEPAFISTDESTYRLFGRSWFLRLSQKF</sequence>
<evidence type="ECO:0000313" key="13">
    <source>
        <dbReference type="EMBL" id="MCL2915795.1"/>
    </source>
</evidence>
<dbReference type="InterPro" id="IPR039426">
    <property type="entry name" value="TonB-dep_rcpt-like"/>
</dbReference>
<dbReference type="Pfam" id="PF07715">
    <property type="entry name" value="Plug"/>
    <property type="match status" value="1"/>
</dbReference>
<comment type="similarity">
    <text evidence="8 9">Belongs to the TonB-dependent receptor family.</text>
</comment>
<dbReference type="PANTHER" id="PTHR47234">
    <property type="match status" value="1"/>
</dbReference>
<keyword evidence="7 8" id="KW-0998">Cell outer membrane</keyword>
<dbReference type="EMBL" id="JAKIKT010000008">
    <property type="protein sequence ID" value="MCL2915795.1"/>
    <property type="molecule type" value="Genomic_DNA"/>
</dbReference>
<dbReference type="PROSITE" id="PS52016">
    <property type="entry name" value="TONB_DEPENDENT_REC_3"/>
    <property type="match status" value="1"/>
</dbReference>
<evidence type="ECO:0000256" key="2">
    <source>
        <dbReference type="ARBA" id="ARBA00022448"/>
    </source>
</evidence>
<dbReference type="RefSeq" id="WP_249250351.1">
    <property type="nucleotide sequence ID" value="NZ_JAKIKT010000008.1"/>
</dbReference>
<keyword evidence="2 8" id="KW-0813">Transport</keyword>
<dbReference type="Proteomes" id="UP001202831">
    <property type="component" value="Unassembled WGS sequence"/>
</dbReference>
<dbReference type="InterPro" id="IPR000531">
    <property type="entry name" value="Beta-barrel_TonB"/>
</dbReference>
<name>A0ABT0NBP4_9GAMM</name>
<gene>
    <name evidence="13" type="ORF">L2725_18735</name>
</gene>
<evidence type="ECO:0000256" key="3">
    <source>
        <dbReference type="ARBA" id="ARBA00022452"/>
    </source>
</evidence>
<evidence type="ECO:0000256" key="1">
    <source>
        <dbReference type="ARBA" id="ARBA00004571"/>
    </source>
</evidence>
<evidence type="ECO:0000256" key="5">
    <source>
        <dbReference type="ARBA" id="ARBA00023077"/>
    </source>
</evidence>
<feature type="domain" description="TonB-dependent receptor plug" evidence="12">
    <location>
        <begin position="52"/>
        <end position="157"/>
    </location>
</feature>
<evidence type="ECO:0000256" key="8">
    <source>
        <dbReference type="PROSITE-ProRule" id="PRU01360"/>
    </source>
</evidence>
<keyword evidence="3 8" id="KW-1134">Transmembrane beta strand</keyword>
<keyword evidence="10" id="KW-0732">Signal</keyword>
<keyword evidence="13" id="KW-0675">Receptor</keyword>
<keyword evidence="6 8" id="KW-0472">Membrane</keyword>
<dbReference type="Gene3D" id="2.40.170.20">
    <property type="entry name" value="TonB-dependent receptor, beta-barrel domain"/>
    <property type="match status" value="1"/>
</dbReference>
<dbReference type="Pfam" id="PF00593">
    <property type="entry name" value="TonB_dep_Rec_b-barrel"/>
    <property type="match status" value="1"/>
</dbReference>
<dbReference type="Gene3D" id="2.170.130.10">
    <property type="entry name" value="TonB-dependent receptor, plug domain"/>
    <property type="match status" value="1"/>
</dbReference>
<feature type="signal peptide" evidence="10">
    <location>
        <begin position="1"/>
        <end position="31"/>
    </location>
</feature>
<proteinExistence type="inferred from homology"/>
<feature type="domain" description="TonB-dependent receptor-like beta-barrel" evidence="11">
    <location>
        <begin position="385"/>
        <end position="929"/>
    </location>
</feature>
<keyword evidence="5 9" id="KW-0798">TonB box</keyword>
<evidence type="ECO:0000256" key="6">
    <source>
        <dbReference type="ARBA" id="ARBA00023136"/>
    </source>
</evidence>
<dbReference type="InterPro" id="IPR036942">
    <property type="entry name" value="Beta-barrel_TonB_sf"/>
</dbReference>
<dbReference type="InterPro" id="IPR012910">
    <property type="entry name" value="Plug_dom"/>
</dbReference>
<comment type="subcellular location">
    <subcellularLocation>
        <location evidence="1 8">Cell outer membrane</location>
        <topology evidence="1 8">Multi-pass membrane protein</topology>
    </subcellularLocation>
</comment>
<comment type="caution">
    <text evidence="13">The sequence shown here is derived from an EMBL/GenBank/DDBJ whole genome shotgun (WGS) entry which is preliminary data.</text>
</comment>
<evidence type="ECO:0000256" key="9">
    <source>
        <dbReference type="RuleBase" id="RU003357"/>
    </source>
</evidence>
<dbReference type="SUPFAM" id="SSF56935">
    <property type="entry name" value="Porins"/>
    <property type="match status" value="1"/>
</dbReference>
<accession>A0ABT0NBP4</accession>
<evidence type="ECO:0000259" key="12">
    <source>
        <dbReference type="Pfam" id="PF07715"/>
    </source>
</evidence>
<reference evidence="13 14" key="1">
    <citation type="submission" date="2022-01" db="EMBL/GenBank/DDBJ databases">
        <title>Whole genome-based taxonomy of the Shewanellaceae.</title>
        <authorList>
            <person name="Martin-Rodriguez A.J."/>
        </authorList>
    </citation>
    <scope>NUCLEOTIDE SEQUENCE [LARGE SCALE GENOMIC DNA]</scope>
    <source>
        <strain evidence="13 14">DSM 21332</strain>
    </source>
</reference>
<evidence type="ECO:0000256" key="4">
    <source>
        <dbReference type="ARBA" id="ARBA00022692"/>
    </source>
</evidence>
<protein>
    <submittedName>
        <fullName evidence="13">TonB-dependent receptor</fullName>
    </submittedName>
</protein>
<dbReference type="PANTHER" id="PTHR47234:SF2">
    <property type="entry name" value="TONB-DEPENDENT RECEPTOR"/>
    <property type="match status" value="1"/>
</dbReference>